<evidence type="ECO:0000313" key="2">
    <source>
        <dbReference type="Proteomes" id="UP000186141"/>
    </source>
</evidence>
<keyword evidence="2" id="KW-1185">Reference proteome</keyword>
<dbReference type="Proteomes" id="UP000186141">
    <property type="component" value="Unassembled WGS sequence"/>
</dbReference>
<proteinExistence type="predicted"/>
<dbReference type="AlphaFoldDB" id="A0A1N7Q8C1"/>
<name>A0A1N7Q8C1_9RHOB</name>
<sequence length="62" mass="6675">MQGSSDGDRQMVKILDAVLTEGMPNRAVAINVSERHIFDAVVQQTFLEGLEGAIAKIGVHPL</sequence>
<dbReference type="EMBL" id="FTOT01000007">
    <property type="protein sequence ID" value="SIT19110.1"/>
    <property type="molecule type" value="Genomic_DNA"/>
</dbReference>
<evidence type="ECO:0000313" key="1">
    <source>
        <dbReference type="EMBL" id="SIT19110.1"/>
    </source>
</evidence>
<accession>A0A1N7Q8C1</accession>
<reference evidence="1 2" key="1">
    <citation type="submission" date="2017-01" db="EMBL/GenBank/DDBJ databases">
        <authorList>
            <person name="Mah S.A."/>
            <person name="Swanson W.J."/>
            <person name="Moy G.W."/>
            <person name="Vacquier V.D."/>
        </authorList>
    </citation>
    <scope>NUCLEOTIDE SEQUENCE [LARGE SCALE GENOMIC DNA]</scope>
    <source>
        <strain evidence="1 2">DSM 26375</strain>
    </source>
</reference>
<protein>
    <submittedName>
        <fullName evidence="1">Uncharacterized protein</fullName>
    </submittedName>
</protein>
<organism evidence="1 2">
    <name type="scientific">Gemmobacter megaterium</name>
    <dbReference type="NCBI Taxonomy" id="1086013"/>
    <lineage>
        <taxon>Bacteria</taxon>
        <taxon>Pseudomonadati</taxon>
        <taxon>Pseudomonadota</taxon>
        <taxon>Alphaproteobacteria</taxon>
        <taxon>Rhodobacterales</taxon>
        <taxon>Paracoccaceae</taxon>
        <taxon>Gemmobacter</taxon>
    </lineage>
</organism>
<gene>
    <name evidence="1" type="ORF">SAMN05421774_107217</name>
</gene>